<dbReference type="Proteomes" id="UP000318590">
    <property type="component" value="Unassembled WGS sequence"/>
</dbReference>
<organism evidence="1 2">
    <name type="scientific">Palleronia caenipelagi</name>
    <dbReference type="NCBI Taxonomy" id="2489174"/>
    <lineage>
        <taxon>Bacteria</taxon>
        <taxon>Pseudomonadati</taxon>
        <taxon>Pseudomonadota</taxon>
        <taxon>Alphaproteobacteria</taxon>
        <taxon>Rhodobacterales</taxon>
        <taxon>Roseobacteraceae</taxon>
        <taxon>Palleronia</taxon>
    </lineage>
</organism>
<accession>A0A547PKK9</accession>
<sequence>MTGLIGGDVLQVKAHVNVQTNADLGAAALLRSAASKCNFDDGFFGGWCDQIFKNANKLNGI</sequence>
<evidence type="ECO:0000313" key="2">
    <source>
        <dbReference type="Proteomes" id="UP000318590"/>
    </source>
</evidence>
<comment type="caution">
    <text evidence="1">The sequence shown here is derived from an EMBL/GenBank/DDBJ whole genome shotgun (WGS) entry which is preliminary data.</text>
</comment>
<protein>
    <submittedName>
        <fullName evidence="1">Uncharacterized protein</fullName>
    </submittedName>
</protein>
<dbReference type="EMBL" id="VFSV01000067">
    <property type="protein sequence ID" value="TRD14667.1"/>
    <property type="molecule type" value="Genomic_DNA"/>
</dbReference>
<dbReference type="AlphaFoldDB" id="A0A547PKK9"/>
<evidence type="ECO:0000313" key="1">
    <source>
        <dbReference type="EMBL" id="TRD14667.1"/>
    </source>
</evidence>
<proteinExistence type="predicted"/>
<reference evidence="1 2" key="1">
    <citation type="submission" date="2019-06" db="EMBL/GenBank/DDBJ databases">
        <title>Paenimaribius caenipelagi gen. nov., sp. nov., isolated from a tidal flat.</title>
        <authorList>
            <person name="Yoon J.-H."/>
        </authorList>
    </citation>
    <scope>NUCLEOTIDE SEQUENCE [LARGE SCALE GENOMIC DNA]</scope>
    <source>
        <strain evidence="1 2">JBTF-M29</strain>
    </source>
</reference>
<keyword evidence="2" id="KW-1185">Reference proteome</keyword>
<name>A0A547PKK9_9RHOB</name>
<gene>
    <name evidence="1" type="ORF">FEV53_18505</name>
</gene>